<accession>W4L560</accession>
<protein>
    <recommendedName>
        <fullName evidence="5">Stage V sporulation protein R</fullName>
    </recommendedName>
</protein>
<dbReference type="AlphaFoldDB" id="W4L560"/>
<evidence type="ECO:0008006" key="5">
    <source>
        <dbReference type="Google" id="ProtNLM"/>
    </source>
</evidence>
<evidence type="ECO:0000313" key="4">
    <source>
        <dbReference type="Proteomes" id="UP000019141"/>
    </source>
</evidence>
<dbReference type="Proteomes" id="UP000019141">
    <property type="component" value="Unassembled WGS sequence"/>
</dbReference>
<proteinExistence type="predicted"/>
<dbReference type="PANTHER" id="PTHR30029:SF2">
    <property type="entry name" value="STAGE V SPORULATION PROTEIN R"/>
    <property type="match status" value="1"/>
</dbReference>
<dbReference type="InterPro" id="IPR057008">
    <property type="entry name" value="SpoVR-like_C"/>
</dbReference>
<dbReference type="InterPro" id="IPR007390">
    <property type="entry name" value="Spore_V_R"/>
</dbReference>
<dbReference type="EMBL" id="AZHW01001288">
    <property type="protein sequence ID" value="ETW93192.1"/>
    <property type="molecule type" value="Genomic_DNA"/>
</dbReference>
<feature type="domain" description="SpoVR-like C-terminal" evidence="2">
    <location>
        <begin position="398"/>
        <end position="446"/>
    </location>
</feature>
<evidence type="ECO:0000259" key="2">
    <source>
        <dbReference type="Pfam" id="PF24755"/>
    </source>
</evidence>
<gene>
    <name evidence="3" type="ORF">ETSY1_40280</name>
</gene>
<comment type="caution">
    <text evidence="3">The sequence shown here is derived from an EMBL/GenBank/DDBJ whole genome shotgun (WGS) entry which is preliminary data.</text>
</comment>
<name>W4L560_ENTF1</name>
<dbReference type="Pfam" id="PF04293">
    <property type="entry name" value="SpoVR"/>
    <property type="match status" value="1"/>
</dbReference>
<dbReference type="HOGENOM" id="CLU_010179_1_0_7"/>
<dbReference type="Pfam" id="PF24755">
    <property type="entry name" value="SpoVR_C"/>
    <property type="match status" value="1"/>
</dbReference>
<keyword evidence="4" id="KW-1185">Reference proteome</keyword>
<organism evidence="3 4">
    <name type="scientific">Entotheonella factor</name>
    <dbReference type="NCBI Taxonomy" id="1429438"/>
    <lineage>
        <taxon>Bacteria</taxon>
        <taxon>Pseudomonadati</taxon>
        <taxon>Nitrospinota/Tectimicrobiota group</taxon>
        <taxon>Candidatus Tectimicrobiota</taxon>
        <taxon>Candidatus Entotheonellia</taxon>
        <taxon>Candidatus Entotheonellales</taxon>
        <taxon>Candidatus Entotheonellaceae</taxon>
        <taxon>Candidatus Entotheonella</taxon>
    </lineage>
</organism>
<dbReference type="PATRIC" id="fig|1429438.4.peg.7547"/>
<dbReference type="PANTHER" id="PTHR30029">
    <property type="entry name" value="STAGE V SPORULATION PROTEIN R"/>
    <property type="match status" value="1"/>
</dbReference>
<feature type="domain" description="SpoVR protein-like N-terminal" evidence="1">
    <location>
        <begin position="4"/>
        <end position="362"/>
    </location>
</feature>
<sequence length="458" mass="53239">MFEQRVADIEALAKEQGLDFFPTSYEVVPQDIMTEVAAYGLPTRARHWSYGKVYQSQRLYGTMGLSKIYEIVLNNDPSMAFLLDTNPDIANLLVAAHVIGHVDFFKNNVMFANTNRNMINDAVSHATRIDNYIERYGLETVEHLMDIGFALDRHIDPHLGLIRAPYPERRVVEKEHLAQPYDDLFGGEPTPSVTYEVEGDRFPPHPESDLLWFLATYARLEPWQRDVLQIIREESYYFYPQFLTKIMNEGWASYWHAELFHQYQGVQPDEMLEFARLHASVVNPGARYSVNPYYLGYTLLVDIEKRWDDLHAKGESPITGREKLFEVRRTEDDISFLRNYLTTDLVEKLELFSYGNRDSDAKRPQSMQSQDIVITSRERDNVVEALISARYNYGVPFIRVADVVKNELYLDHVNRDASFLDRNYANQTLAYVAELWQHPVHLKTGDEKGQEVFLMVEP</sequence>
<evidence type="ECO:0000313" key="3">
    <source>
        <dbReference type="EMBL" id="ETW93192.1"/>
    </source>
</evidence>
<reference evidence="3 4" key="1">
    <citation type="journal article" date="2014" name="Nature">
        <title>An environmental bacterial taxon with a large and distinct metabolic repertoire.</title>
        <authorList>
            <person name="Wilson M.C."/>
            <person name="Mori T."/>
            <person name="Ruckert C."/>
            <person name="Uria A.R."/>
            <person name="Helf M.J."/>
            <person name="Takada K."/>
            <person name="Gernert C."/>
            <person name="Steffens U.A."/>
            <person name="Heycke N."/>
            <person name="Schmitt S."/>
            <person name="Rinke C."/>
            <person name="Helfrich E.J."/>
            <person name="Brachmann A.O."/>
            <person name="Gurgui C."/>
            <person name="Wakimoto T."/>
            <person name="Kracht M."/>
            <person name="Crusemann M."/>
            <person name="Hentschel U."/>
            <person name="Abe I."/>
            <person name="Matsunaga S."/>
            <person name="Kalinowski J."/>
            <person name="Takeyama H."/>
            <person name="Piel J."/>
        </authorList>
    </citation>
    <scope>NUCLEOTIDE SEQUENCE [LARGE SCALE GENOMIC DNA]</scope>
    <source>
        <strain evidence="4">TSY1</strain>
    </source>
</reference>
<dbReference type="InterPro" id="IPR056174">
    <property type="entry name" value="SpoVR_N"/>
</dbReference>
<evidence type="ECO:0000259" key="1">
    <source>
        <dbReference type="Pfam" id="PF04293"/>
    </source>
</evidence>